<organism evidence="2 3">
    <name type="scientific">Solanum tuberosum</name>
    <name type="common">Potato</name>
    <dbReference type="NCBI Taxonomy" id="4113"/>
    <lineage>
        <taxon>Eukaryota</taxon>
        <taxon>Viridiplantae</taxon>
        <taxon>Streptophyta</taxon>
        <taxon>Embryophyta</taxon>
        <taxon>Tracheophyta</taxon>
        <taxon>Spermatophyta</taxon>
        <taxon>Magnoliopsida</taxon>
        <taxon>eudicotyledons</taxon>
        <taxon>Gunneridae</taxon>
        <taxon>Pentapetalae</taxon>
        <taxon>asterids</taxon>
        <taxon>lamiids</taxon>
        <taxon>Solanales</taxon>
        <taxon>Solanaceae</taxon>
        <taxon>Solanoideae</taxon>
        <taxon>Solaneae</taxon>
        <taxon>Solanum</taxon>
    </lineage>
</organism>
<dbReference type="Proteomes" id="UP000011115">
    <property type="component" value="Unassembled WGS sequence"/>
</dbReference>
<accession>M1DDP5</accession>
<dbReference type="InParanoid" id="M1DDP5"/>
<dbReference type="HOGENOM" id="CLU_2431286_0_0_1"/>
<dbReference type="EnsemblPlants" id="PGSC0003DMT400087362">
    <property type="protein sequence ID" value="PGSC0003DMT400087362"/>
    <property type="gene ID" value="PGSC0003DMG400036933"/>
</dbReference>
<protein>
    <submittedName>
        <fullName evidence="2">Uncharacterized protein</fullName>
    </submittedName>
</protein>
<dbReference type="Gramene" id="PGSC0003DMT400087362">
    <property type="protein sequence ID" value="PGSC0003DMT400087362"/>
    <property type="gene ID" value="PGSC0003DMG400036933"/>
</dbReference>
<evidence type="ECO:0000313" key="2">
    <source>
        <dbReference type="EnsemblPlants" id="PGSC0003DMT400087362"/>
    </source>
</evidence>
<feature type="region of interest" description="Disordered" evidence="1">
    <location>
        <begin position="1"/>
        <end position="33"/>
    </location>
</feature>
<evidence type="ECO:0000313" key="3">
    <source>
        <dbReference type="Proteomes" id="UP000011115"/>
    </source>
</evidence>
<keyword evidence="3" id="KW-1185">Reference proteome</keyword>
<dbReference type="PaxDb" id="4113-PGSC0003DMT400087362"/>
<proteinExistence type="predicted"/>
<name>M1DDP5_SOLTU</name>
<reference evidence="3" key="1">
    <citation type="journal article" date="2011" name="Nature">
        <title>Genome sequence and analysis of the tuber crop potato.</title>
        <authorList>
            <consortium name="The Potato Genome Sequencing Consortium"/>
        </authorList>
    </citation>
    <scope>NUCLEOTIDE SEQUENCE [LARGE SCALE GENOMIC DNA]</scope>
    <source>
        <strain evidence="3">cv. DM1-3 516 R44</strain>
    </source>
</reference>
<sequence length="91" mass="10835">MIVNESNGRQIGHQDDIGNLNDVNEPIPLGDRDREWRDRNANWKERDGEKERYVLPHERQKPNDQRADLKNFRMEDMLARILNKMEGSAMF</sequence>
<reference evidence="2" key="2">
    <citation type="submission" date="2015-06" db="UniProtKB">
        <authorList>
            <consortium name="EnsemblPlants"/>
        </authorList>
    </citation>
    <scope>IDENTIFICATION</scope>
    <source>
        <strain evidence="2">DM1-3 516 R44</strain>
    </source>
</reference>
<dbReference type="AlphaFoldDB" id="M1DDP5"/>
<evidence type="ECO:0000256" key="1">
    <source>
        <dbReference type="SAM" id="MobiDB-lite"/>
    </source>
</evidence>